<proteinExistence type="predicted"/>
<dbReference type="AlphaFoldDB" id="A0A2M9YP11"/>
<reference evidence="3 4" key="1">
    <citation type="submission" date="2017-07" db="EMBL/GenBank/DDBJ databases">
        <title>Leptospira spp. isolated from tropical soils.</title>
        <authorList>
            <person name="Thibeaux R."/>
            <person name="Iraola G."/>
            <person name="Ferres I."/>
            <person name="Bierque E."/>
            <person name="Girault D."/>
            <person name="Soupe-Gilbert M.-E."/>
            <person name="Picardeau M."/>
            <person name="Goarant C."/>
        </authorList>
    </citation>
    <scope>NUCLEOTIDE SEQUENCE [LARGE SCALE GENOMIC DNA]</scope>
    <source>
        <strain evidence="1 4">FH2-B-C1</strain>
        <strain evidence="2 3">FH2-B-D1</strain>
    </source>
</reference>
<evidence type="ECO:0000313" key="2">
    <source>
        <dbReference type="EMBL" id="PJZ63896.1"/>
    </source>
</evidence>
<dbReference type="EMBL" id="NPDU01000001">
    <property type="protein sequence ID" value="PJZ63896.1"/>
    <property type="molecule type" value="Genomic_DNA"/>
</dbReference>
<comment type="caution">
    <text evidence="1">The sequence shown here is derived from an EMBL/GenBank/DDBJ whole genome shotgun (WGS) entry which is preliminary data.</text>
</comment>
<name>A0A2M9YP11_9LEPT</name>
<evidence type="ECO:0000313" key="4">
    <source>
        <dbReference type="Proteomes" id="UP000232188"/>
    </source>
</evidence>
<gene>
    <name evidence="2" type="ORF">CH376_00260</name>
    <name evidence="1" type="ORF">CH380_10850</name>
</gene>
<organism evidence="1 4">
    <name type="scientific">Leptospira adleri</name>
    <dbReference type="NCBI Taxonomy" id="2023186"/>
    <lineage>
        <taxon>Bacteria</taxon>
        <taxon>Pseudomonadati</taxon>
        <taxon>Spirochaetota</taxon>
        <taxon>Spirochaetia</taxon>
        <taxon>Leptospirales</taxon>
        <taxon>Leptospiraceae</taxon>
        <taxon>Leptospira</taxon>
    </lineage>
</organism>
<protein>
    <submittedName>
        <fullName evidence="1">Uncharacterized protein</fullName>
    </submittedName>
</protein>
<evidence type="ECO:0000313" key="3">
    <source>
        <dbReference type="Proteomes" id="UP000232149"/>
    </source>
</evidence>
<dbReference type="EMBL" id="NPDV01000008">
    <property type="protein sequence ID" value="PJZ53296.1"/>
    <property type="molecule type" value="Genomic_DNA"/>
</dbReference>
<dbReference type="Proteomes" id="UP000232188">
    <property type="component" value="Unassembled WGS sequence"/>
</dbReference>
<dbReference type="Proteomes" id="UP000232149">
    <property type="component" value="Unassembled WGS sequence"/>
</dbReference>
<sequence length="111" mass="12635">MNHLLAMMDVLFQFYCNVRKSNGSILPDDLASFFRDGSSVKSISFRRKIATVGNSPLTVFVVNRRYRSVNSDFNRVAKLSFHFNGRKTICFEKKISIGASKRSSSQIQPCF</sequence>
<keyword evidence="3" id="KW-1185">Reference proteome</keyword>
<evidence type="ECO:0000313" key="1">
    <source>
        <dbReference type="EMBL" id="PJZ53296.1"/>
    </source>
</evidence>
<accession>A0A2M9YP11</accession>